<accession>A0A6C0GZY6</accession>
<evidence type="ECO:0000313" key="1">
    <source>
        <dbReference type="EMBL" id="QHT73690.1"/>
    </source>
</evidence>
<sequence>MENYINSITDHEIENSIIFIPSNDIAAYSSHSYFSIISNIVTFGSDDIIPNDSSNISNVITLGSAIIPNDSSNISNVNTFSPYIVTFSSNINSGNVYSTLSPAFSHNYSNIILNDIKCKDLIYNSTKLSINNDDIKFKSELIEPYTYKYLFLYKNIKFDTILKINPINNEHFANSKFMDMVKIIENLSINDDDIEIKLICKSITNHDYFINKVISKKIVISI</sequence>
<name>A0A6C0GZY6_9ZZZZ</name>
<dbReference type="AlphaFoldDB" id="A0A6C0GZY6"/>
<proteinExistence type="predicted"/>
<reference evidence="1" key="1">
    <citation type="journal article" date="2020" name="Nature">
        <title>Giant virus diversity and host interactions through global metagenomics.</title>
        <authorList>
            <person name="Schulz F."/>
            <person name="Roux S."/>
            <person name="Paez-Espino D."/>
            <person name="Jungbluth S."/>
            <person name="Walsh D.A."/>
            <person name="Denef V.J."/>
            <person name="McMahon K.D."/>
            <person name="Konstantinidis K.T."/>
            <person name="Eloe-Fadrosh E.A."/>
            <person name="Kyrpides N.C."/>
            <person name="Woyke T."/>
        </authorList>
    </citation>
    <scope>NUCLEOTIDE SEQUENCE</scope>
    <source>
        <strain evidence="1">GVMAG-M-3300023179-4</strain>
    </source>
</reference>
<organism evidence="1">
    <name type="scientific">viral metagenome</name>
    <dbReference type="NCBI Taxonomy" id="1070528"/>
    <lineage>
        <taxon>unclassified sequences</taxon>
        <taxon>metagenomes</taxon>
        <taxon>organismal metagenomes</taxon>
    </lineage>
</organism>
<dbReference type="EMBL" id="MN739831">
    <property type="protein sequence ID" value="QHT73690.1"/>
    <property type="molecule type" value="Genomic_DNA"/>
</dbReference>
<protein>
    <submittedName>
        <fullName evidence="1">Uncharacterized protein</fullName>
    </submittedName>
</protein>